<protein>
    <submittedName>
        <fullName evidence="1">Uncharacterized protein</fullName>
    </submittedName>
</protein>
<dbReference type="EMBL" id="JYJG01000324">
    <property type="protein sequence ID" value="KJK42861.1"/>
    <property type="molecule type" value="Genomic_DNA"/>
</dbReference>
<comment type="caution">
    <text evidence="1">The sequence shown here is derived from an EMBL/GenBank/DDBJ whole genome shotgun (WGS) entry which is preliminary data.</text>
</comment>
<gene>
    <name evidence="1" type="ORF">UK23_35320</name>
</gene>
<name>A0A0F0GJY6_LENAE</name>
<organism evidence="1 2">
    <name type="scientific">Lentzea aerocolonigenes</name>
    <name type="common">Lechevalieria aerocolonigenes</name>
    <name type="synonym">Saccharothrix aerocolonigenes</name>
    <dbReference type="NCBI Taxonomy" id="68170"/>
    <lineage>
        <taxon>Bacteria</taxon>
        <taxon>Bacillati</taxon>
        <taxon>Actinomycetota</taxon>
        <taxon>Actinomycetes</taxon>
        <taxon>Pseudonocardiales</taxon>
        <taxon>Pseudonocardiaceae</taxon>
        <taxon>Lentzea</taxon>
    </lineage>
</organism>
<dbReference type="AlphaFoldDB" id="A0A0F0GJY6"/>
<dbReference type="PATRIC" id="fig|68170.10.peg.9205"/>
<proteinExistence type="predicted"/>
<evidence type="ECO:0000313" key="2">
    <source>
        <dbReference type="Proteomes" id="UP000033393"/>
    </source>
</evidence>
<sequence length="231" mass="25254">MKFVTGTPMPIEKVIALSDEVDATASLLRHGLRVLESYAFAARDADVAFVCLAGGAEKLLKLSTGLHALDTSGSWPPKAVMTGIGHDIVKLYDHVRDLIVQEAPSLSTAPGLIAELLDKVDNDPHIDQVLEVLGTYAKKGRFYNLDHLADHKQSDDSPKQLWEALHQGLLKLHPPLLMQLASVGQSQAARAELNKLIICSITDWQELITRAWRTGVFGSLAKQWAPLLLPT</sequence>
<keyword evidence="2" id="KW-1185">Reference proteome</keyword>
<dbReference type="Proteomes" id="UP000033393">
    <property type="component" value="Unassembled WGS sequence"/>
</dbReference>
<evidence type="ECO:0000313" key="1">
    <source>
        <dbReference type="EMBL" id="KJK42861.1"/>
    </source>
</evidence>
<reference evidence="1 2" key="1">
    <citation type="submission" date="2015-02" db="EMBL/GenBank/DDBJ databases">
        <authorList>
            <person name="Ju K.-S."/>
            <person name="Doroghazi J.R."/>
            <person name="Metcalf W."/>
        </authorList>
    </citation>
    <scope>NUCLEOTIDE SEQUENCE [LARGE SCALE GENOMIC DNA]</scope>
    <source>
        <strain evidence="1 2">NRRL B-16140</strain>
    </source>
</reference>
<accession>A0A0F0GJY6</accession>